<evidence type="ECO:0000256" key="3">
    <source>
        <dbReference type="ARBA" id="ARBA00022679"/>
    </source>
</evidence>
<feature type="binding site" evidence="5">
    <location>
        <position position="156"/>
    </location>
    <ligand>
        <name>xanthine</name>
        <dbReference type="ChEBI" id="CHEBI:17712"/>
    </ligand>
</feature>
<proteinExistence type="inferred from homology"/>
<dbReference type="HAMAP" id="MF_01184">
    <property type="entry name" value="XPRTase"/>
    <property type="match status" value="1"/>
</dbReference>
<comment type="subcellular location">
    <subcellularLocation>
        <location evidence="5">Cytoplasm</location>
    </subcellularLocation>
</comment>
<dbReference type="PANTHER" id="PTHR43864">
    <property type="entry name" value="HYPOXANTHINE/GUANINE PHOSPHORIBOSYLTRANSFERASE"/>
    <property type="match status" value="1"/>
</dbReference>
<comment type="catalytic activity">
    <reaction evidence="5">
        <text>XMP + diphosphate = xanthine + 5-phospho-alpha-D-ribose 1-diphosphate</text>
        <dbReference type="Rhea" id="RHEA:10800"/>
        <dbReference type="ChEBI" id="CHEBI:17712"/>
        <dbReference type="ChEBI" id="CHEBI:33019"/>
        <dbReference type="ChEBI" id="CHEBI:57464"/>
        <dbReference type="ChEBI" id="CHEBI:58017"/>
        <dbReference type="EC" id="2.4.2.22"/>
    </reaction>
</comment>
<dbReference type="NCBIfam" id="NF006671">
    <property type="entry name" value="PRK09219.1"/>
    <property type="match status" value="1"/>
</dbReference>
<keyword evidence="2 5" id="KW-0328">Glycosyltransferase</keyword>
<feature type="binding site" evidence="5">
    <location>
        <position position="27"/>
    </location>
    <ligand>
        <name>xanthine</name>
        <dbReference type="ChEBI" id="CHEBI:17712"/>
    </ligand>
</feature>
<sequence length="189" mass="20904">MELLKQRILKDGEIQDGGILKVGSFLNHQIDIELMDEIGRAFYELYKDAGINKIMTIEASGIAIASMTARHFKAPVVFAKKAKSLNLGSQVYTSRVHSFTYDRDYDVTVDKRYLTKADRVLIVDDFMARGKAMTGLLDICRQAGSEVCGVGICIEKGFQGGGDALREQGVRVESLAIVAHIENGKIVFR</sequence>
<dbReference type="PANTHER" id="PTHR43864:SF1">
    <property type="entry name" value="XANTHINE PHOSPHORIBOSYLTRANSFERASE"/>
    <property type="match status" value="1"/>
</dbReference>
<name>A0A7X2NGW9_9FIRM</name>
<evidence type="ECO:0000256" key="2">
    <source>
        <dbReference type="ARBA" id="ARBA00022676"/>
    </source>
</evidence>
<comment type="pathway">
    <text evidence="5">Purine metabolism; XMP biosynthesis via salvage pathway; XMP from xanthine: step 1/1.</text>
</comment>
<feature type="binding site" evidence="5">
    <location>
        <begin position="128"/>
        <end position="132"/>
    </location>
    <ligand>
        <name>5-phospho-alpha-D-ribose 1-diphosphate</name>
        <dbReference type="ChEBI" id="CHEBI:58017"/>
    </ligand>
</feature>
<gene>
    <name evidence="5" type="primary">xpt</name>
    <name evidence="8" type="ORF">FYJ52_07490</name>
</gene>
<evidence type="ECO:0000256" key="5">
    <source>
        <dbReference type="HAMAP-Rule" id="MF_01184"/>
    </source>
</evidence>
<comment type="caution">
    <text evidence="8">The sequence shown here is derived from an EMBL/GenBank/DDBJ whole genome shotgun (WGS) entry which is preliminary data.</text>
</comment>
<dbReference type="AlphaFoldDB" id="A0A7X2NGW9"/>
<dbReference type="Pfam" id="PF00156">
    <property type="entry name" value="Pribosyltran"/>
    <property type="match status" value="1"/>
</dbReference>
<evidence type="ECO:0000259" key="7">
    <source>
        <dbReference type="Pfam" id="PF00156"/>
    </source>
</evidence>
<evidence type="ECO:0000256" key="6">
    <source>
        <dbReference type="NCBIfam" id="TIGR01744"/>
    </source>
</evidence>
<dbReference type="InterPro" id="IPR010079">
    <property type="entry name" value="Xanthine_PRibTrfase"/>
</dbReference>
<dbReference type="EMBL" id="VUMO01000009">
    <property type="protein sequence ID" value="MSS20238.1"/>
    <property type="molecule type" value="Genomic_DNA"/>
</dbReference>
<dbReference type="EC" id="2.4.2.22" evidence="5 6"/>
<dbReference type="InterPro" id="IPR000836">
    <property type="entry name" value="PRTase_dom"/>
</dbReference>
<dbReference type="SUPFAM" id="SSF53271">
    <property type="entry name" value="PRTase-like"/>
    <property type="match status" value="1"/>
</dbReference>
<dbReference type="UniPathway" id="UPA00602">
    <property type="reaction ID" value="UER00658"/>
</dbReference>
<protein>
    <recommendedName>
        <fullName evidence="5 6">Xanthine phosphoribosyltransferase</fullName>
        <shortName evidence="5">XPRTase</shortName>
        <ecNumber evidence="5 6">2.4.2.22</ecNumber>
    </recommendedName>
</protein>
<dbReference type="CDD" id="cd06223">
    <property type="entry name" value="PRTases_typeI"/>
    <property type="match status" value="1"/>
</dbReference>
<evidence type="ECO:0000256" key="1">
    <source>
        <dbReference type="ARBA" id="ARBA00022490"/>
    </source>
</evidence>
<dbReference type="GO" id="GO:0000310">
    <property type="term" value="F:xanthine phosphoribosyltransferase activity"/>
    <property type="evidence" value="ECO:0007669"/>
    <property type="project" value="UniProtKB-UniRule"/>
</dbReference>
<keyword evidence="4 5" id="KW-0660">Purine salvage</keyword>
<accession>A0A7X2NGW9</accession>
<keyword evidence="1 5" id="KW-0963">Cytoplasm</keyword>
<dbReference type="RefSeq" id="WP_154576610.1">
    <property type="nucleotide sequence ID" value="NZ_VUMO01000009.1"/>
</dbReference>
<dbReference type="NCBIfam" id="TIGR01744">
    <property type="entry name" value="XPRTase"/>
    <property type="match status" value="1"/>
</dbReference>
<evidence type="ECO:0000313" key="9">
    <source>
        <dbReference type="Proteomes" id="UP000461754"/>
    </source>
</evidence>
<feature type="domain" description="Phosphoribosyltransferase" evidence="7">
    <location>
        <begin position="33"/>
        <end position="155"/>
    </location>
</feature>
<dbReference type="Gene3D" id="3.40.50.2020">
    <property type="match status" value="1"/>
</dbReference>
<evidence type="ECO:0000313" key="8">
    <source>
        <dbReference type="EMBL" id="MSS20238.1"/>
    </source>
</evidence>
<dbReference type="GO" id="GO:0046110">
    <property type="term" value="P:xanthine metabolic process"/>
    <property type="evidence" value="ECO:0007669"/>
    <property type="project" value="UniProtKB-UniRule"/>
</dbReference>
<comment type="function">
    <text evidence="5">Converts the preformed base xanthine, a product of nucleic acid breakdown, to xanthosine 5'-monophosphate (XMP), so it can be reused for RNA or DNA synthesis.</text>
</comment>
<evidence type="ECO:0000256" key="4">
    <source>
        <dbReference type="ARBA" id="ARBA00022726"/>
    </source>
</evidence>
<keyword evidence="9" id="KW-1185">Reference proteome</keyword>
<dbReference type="GO" id="GO:0006166">
    <property type="term" value="P:purine ribonucleoside salvage"/>
    <property type="evidence" value="ECO:0007669"/>
    <property type="project" value="UniProtKB-KW"/>
</dbReference>
<comment type="subunit">
    <text evidence="5">Homodimer.</text>
</comment>
<dbReference type="Proteomes" id="UP000461754">
    <property type="component" value="Unassembled WGS sequence"/>
</dbReference>
<comment type="similarity">
    <text evidence="5">Belongs to the purine/pyrimidine phosphoribosyltransferase family. Xpt subfamily.</text>
</comment>
<reference evidence="8 9" key="1">
    <citation type="submission" date="2019-08" db="EMBL/GenBank/DDBJ databases">
        <title>In-depth cultivation of the pig gut microbiome towards novel bacterial diversity and tailored functional studies.</title>
        <authorList>
            <person name="Wylensek D."/>
            <person name="Hitch T.C.A."/>
            <person name="Clavel T."/>
        </authorList>
    </citation>
    <scope>NUCLEOTIDE SEQUENCE [LARGE SCALE GENOMIC DNA]</scope>
    <source>
        <strain evidence="8 9">RF-744-FAT-4</strain>
    </source>
</reference>
<dbReference type="InterPro" id="IPR029057">
    <property type="entry name" value="PRTase-like"/>
</dbReference>
<organism evidence="8 9">
    <name type="scientific">Pseudoramibacter porci</name>
    <dbReference type="NCBI Taxonomy" id="2606631"/>
    <lineage>
        <taxon>Bacteria</taxon>
        <taxon>Bacillati</taxon>
        <taxon>Bacillota</taxon>
        <taxon>Clostridia</taxon>
        <taxon>Eubacteriales</taxon>
        <taxon>Eubacteriaceae</taxon>
        <taxon>Pseudoramibacter</taxon>
    </lineage>
</organism>
<dbReference type="InterPro" id="IPR050118">
    <property type="entry name" value="Pur/Pyrimidine_PRTase"/>
</dbReference>
<dbReference type="GO" id="GO:0032265">
    <property type="term" value="P:XMP salvage"/>
    <property type="evidence" value="ECO:0007669"/>
    <property type="project" value="UniProtKB-UniRule"/>
</dbReference>
<dbReference type="GO" id="GO:0005737">
    <property type="term" value="C:cytoplasm"/>
    <property type="evidence" value="ECO:0007669"/>
    <property type="project" value="UniProtKB-SubCell"/>
</dbReference>
<feature type="binding site" evidence="5">
    <location>
        <position position="20"/>
    </location>
    <ligand>
        <name>xanthine</name>
        <dbReference type="ChEBI" id="CHEBI:17712"/>
    </ligand>
</feature>
<keyword evidence="3 5" id="KW-0808">Transferase</keyword>